<dbReference type="SUPFAM" id="SSF53335">
    <property type="entry name" value="S-adenosyl-L-methionine-dependent methyltransferases"/>
    <property type="match status" value="1"/>
</dbReference>
<protein>
    <submittedName>
        <fullName evidence="4">Methyltransferase type 11</fullName>
    </submittedName>
</protein>
<proteinExistence type="predicted"/>
<evidence type="ECO:0000256" key="3">
    <source>
        <dbReference type="SAM" id="MobiDB-lite"/>
    </source>
</evidence>
<organism evidence="4 5">
    <name type="scientific">Streptomyces cacaoi</name>
    <dbReference type="NCBI Taxonomy" id="1898"/>
    <lineage>
        <taxon>Bacteria</taxon>
        <taxon>Bacillati</taxon>
        <taxon>Actinomycetota</taxon>
        <taxon>Actinomycetes</taxon>
        <taxon>Kitasatosporales</taxon>
        <taxon>Streptomycetaceae</taxon>
        <taxon>Streptomyces</taxon>
    </lineage>
</organism>
<evidence type="ECO:0000313" key="4">
    <source>
        <dbReference type="EMBL" id="GEB52721.1"/>
    </source>
</evidence>
<keyword evidence="1 4" id="KW-0489">Methyltransferase</keyword>
<keyword evidence="5" id="KW-1185">Reference proteome</keyword>
<feature type="region of interest" description="Disordered" evidence="3">
    <location>
        <begin position="1"/>
        <end position="23"/>
    </location>
</feature>
<dbReference type="AlphaFoldDB" id="A0A4Y3R4V8"/>
<dbReference type="Proteomes" id="UP000319210">
    <property type="component" value="Unassembled WGS sequence"/>
</dbReference>
<dbReference type="GO" id="GO:0032259">
    <property type="term" value="P:methylation"/>
    <property type="evidence" value="ECO:0007669"/>
    <property type="project" value="UniProtKB-KW"/>
</dbReference>
<gene>
    <name evidence="4" type="ORF">SCA03_52720</name>
</gene>
<keyword evidence="2 4" id="KW-0808">Transferase</keyword>
<evidence type="ECO:0000313" key="5">
    <source>
        <dbReference type="Proteomes" id="UP000319210"/>
    </source>
</evidence>
<dbReference type="Gene3D" id="3.40.50.150">
    <property type="entry name" value="Vaccinia Virus protein VP39"/>
    <property type="match status" value="1"/>
</dbReference>
<dbReference type="PANTHER" id="PTHR44942:SF4">
    <property type="entry name" value="METHYLTRANSFERASE TYPE 11 DOMAIN-CONTAINING PROTEIN"/>
    <property type="match status" value="1"/>
</dbReference>
<dbReference type="InterPro" id="IPR051052">
    <property type="entry name" value="Diverse_substrate_MTase"/>
</dbReference>
<dbReference type="EMBL" id="BJMM01000035">
    <property type="protein sequence ID" value="GEB52721.1"/>
    <property type="molecule type" value="Genomic_DNA"/>
</dbReference>
<dbReference type="GO" id="GO:0008168">
    <property type="term" value="F:methyltransferase activity"/>
    <property type="evidence" value="ECO:0007669"/>
    <property type="project" value="UniProtKB-KW"/>
</dbReference>
<dbReference type="CDD" id="cd02440">
    <property type="entry name" value="AdoMet_MTases"/>
    <property type="match status" value="1"/>
</dbReference>
<comment type="caution">
    <text evidence="4">The sequence shown here is derived from an EMBL/GenBank/DDBJ whole genome shotgun (WGS) entry which is preliminary data.</text>
</comment>
<evidence type="ECO:0000256" key="2">
    <source>
        <dbReference type="ARBA" id="ARBA00022679"/>
    </source>
</evidence>
<name>A0A4Y3R4V8_STRCI</name>
<dbReference type="Pfam" id="PF13489">
    <property type="entry name" value="Methyltransf_23"/>
    <property type="match status" value="1"/>
</dbReference>
<reference evidence="4 5" key="1">
    <citation type="submission" date="2019-06" db="EMBL/GenBank/DDBJ databases">
        <title>Whole genome shotgun sequence of Streptomyces cacaoi subsp. cacaoi NBRC 12748.</title>
        <authorList>
            <person name="Hosoyama A."/>
            <person name="Uohara A."/>
            <person name="Ohji S."/>
            <person name="Ichikawa N."/>
        </authorList>
    </citation>
    <scope>NUCLEOTIDE SEQUENCE [LARGE SCALE GENOMIC DNA]</scope>
    <source>
        <strain evidence="4 5">NBRC 12748</strain>
    </source>
</reference>
<evidence type="ECO:0000256" key="1">
    <source>
        <dbReference type="ARBA" id="ARBA00022603"/>
    </source>
</evidence>
<sequence>MPESRHDVPAPGGEQPTPTGSAQVRTVAESFGADADRYDRTRPPYPEALVAALIEASPGPDVLDVGCGTGIAARQFRAAGCRVHGVEPDARMAERARRSDLPVDVARFEDWDPDGRTFDAVVAGTAWHWIDPVAGARHAAHVLRPGGLLAPFWHAFQLPAPLAEAVAALCERLLPEAPFDTRAALTKPAAEASRAHLDRAADGIRNAGGFDEPQRLAFTWEMSCTKTAWLDQMPTFGLFTRLPPHLMAEARTEATTALDPLPDPFPIPYTTTALTTHRTGV</sequence>
<dbReference type="InterPro" id="IPR029063">
    <property type="entry name" value="SAM-dependent_MTases_sf"/>
</dbReference>
<dbReference type="PANTHER" id="PTHR44942">
    <property type="entry name" value="METHYLTRANSF_11 DOMAIN-CONTAINING PROTEIN"/>
    <property type="match status" value="1"/>
</dbReference>
<accession>A0A4Y3R4V8</accession>